<dbReference type="EMBL" id="CAUYUJ010005480">
    <property type="protein sequence ID" value="CAK0813814.1"/>
    <property type="molecule type" value="Genomic_DNA"/>
</dbReference>
<dbReference type="SUPFAM" id="SSF55298">
    <property type="entry name" value="YjgF-like"/>
    <property type="match status" value="3"/>
</dbReference>
<dbReference type="CDD" id="cd06150">
    <property type="entry name" value="YjgF_YER057c_UK114_like_2"/>
    <property type="match status" value="3"/>
</dbReference>
<dbReference type="Gene3D" id="3.30.1330.40">
    <property type="entry name" value="RutC-like"/>
    <property type="match status" value="3"/>
</dbReference>
<name>A0ABN9R767_9DINO</name>
<dbReference type="PANTHER" id="PTHR47328:SF1">
    <property type="entry name" value="RUTC FAMILY PROTEIN YOAB"/>
    <property type="match status" value="1"/>
</dbReference>
<evidence type="ECO:0000256" key="1">
    <source>
        <dbReference type="SAM" id="MobiDB-lite"/>
    </source>
</evidence>
<feature type="region of interest" description="Disordered" evidence="1">
    <location>
        <begin position="1"/>
        <end position="23"/>
    </location>
</feature>
<gene>
    <name evidence="2" type="ORF">PCOR1329_LOCUS17610</name>
</gene>
<protein>
    <submittedName>
        <fullName evidence="2">Uncharacterized protein</fullName>
    </submittedName>
</protein>
<comment type="caution">
    <text evidence="2">The sequence shown here is derived from an EMBL/GenBank/DDBJ whole genome shotgun (WGS) entry which is preliminary data.</text>
</comment>
<dbReference type="Proteomes" id="UP001189429">
    <property type="component" value="Unassembled WGS sequence"/>
</dbReference>
<keyword evidence="3" id="KW-1185">Reference proteome</keyword>
<dbReference type="Pfam" id="PF01042">
    <property type="entry name" value="Ribonuc_L-PSP"/>
    <property type="match status" value="3"/>
</dbReference>
<organism evidence="2 3">
    <name type="scientific">Prorocentrum cordatum</name>
    <dbReference type="NCBI Taxonomy" id="2364126"/>
    <lineage>
        <taxon>Eukaryota</taxon>
        <taxon>Sar</taxon>
        <taxon>Alveolata</taxon>
        <taxon>Dinophyceae</taxon>
        <taxon>Prorocentrales</taxon>
        <taxon>Prorocentraceae</taxon>
        <taxon>Prorocentrum</taxon>
    </lineage>
</organism>
<evidence type="ECO:0000313" key="2">
    <source>
        <dbReference type="EMBL" id="CAK0813814.1"/>
    </source>
</evidence>
<dbReference type="InterPro" id="IPR006175">
    <property type="entry name" value="YjgF/YER057c/UK114"/>
</dbReference>
<reference evidence="2" key="1">
    <citation type="submission" date="2023-10" db="EMBL/GenBank/DDBJ databases">
        <authorList>
            <person name="Chen Y."/>
            <person name="Shah S."/>
            <person name="Dougan E. K."/>
            <person name="Thang M."/>
            <person name="Chan C."/>
        </authorList>
    </citation>
    <scope>NUCLEOTIDE SEQUENCE [LARGE SCALE GENOMIC DNA]</scope>
</reference>
<dbReference type="InterPro" id="IPR035959">
    <property type="entry name" value="RutC-like_sf"/>
</dbReference>
<dbReference type="InterPro" id="IPR035709">
    <property type="entry name" value="YoaB-like"/>
</dbReference>
<proteinExistence type="predicted"/>
<sequence length="372" mass="39590">MMKRPASCLEPEAQISRGPSPAPGSGRAAFVSYSGLVWTVAFPAGKTADDSVADQTRKALKELDSRLAKAGTDKSHVLEATVFVKDMAMKDEMDSVWREWVPENCGISRACVAADLAPGDLVEMKITAVQPEAQISRGPSPAPGSGRAAFVSCSGLVWTVAFPAGKTADDSVADQTRKALKELDSRLAKAGTDKSHVLEATVFVKDMAMKDEMDSVWREWVPENCGISRACVAADLAPGDLVEMKITAVQPEAQISRGPSPAPGSGRAAFVSCSGLVWTVAFPAGKTADDSVADQTRKALKELDSRLAKAGTDKSHVLEATVFVKDMAMKDEMDSVWREWVPENCGISRACVAADLAPGDLVEMKITSAMLR</sequence>
<dbReference type="PANTHER" id="PTHR47328">
    <property type="match status" value="1"/>
</dbReference>
<evidence type="ECO:0000313" key="3">
    <source>
        <dbReference type="Proteomes" id="UP001189429"/>
    </source>
</evidence>
<accession>A0ABN9R767</accession>